<dbReference type="InterPro" id="IPR010914">
    <property type="entry name" value="RsgA_GTPase_dom"/>
</dbReference>
<feature type="non-terminal residue" evidence="12">
    <location>
        <position position="1"/>
    </location>
</feature>
<keyword evidence="4" id="KW-0699">rRNA-binding</keyword>
<evidence type="ECO:0000256" key="7">
    <source>
        <dbReference type="ARBA" id="ARBA00022833"/>
    </source>
</evidence>
<dbReference type="InterPro" id="IPR030378">
    <property type="entry name" value="G_CP_dom"/>
</dbReference>
<evidence type="ECO:0000313" key="12">
    <source>
        <dbReference type="EMBL" id="EQD61449.1"/>
    </source>
</evidence>
<dbReference type="EC" id="3.6.1.-" evidence="12"/>
<dbReference type="PANTHER" id="PTHR32120:SF10">
    <property type="entry name" value="SMALL RIBOSOMAL SUBUNIT BIOGENESIS GTPASE RSGA"/>
    <property type="match status" value="1"/>
</dbReference>
<reference evidence="12" key="1">
    <citation type="submission" date="2013-08" db="EMBL/GenBank/DDBJ databases">
        <authorList>
            <person name="Mendez C."/>
            <person name="Richter M."/>
            <person name="Ferrer M."/>
            <person name="Sanchez J."/>
        </authorList>
    </citation>
    <scope>NUCLEOTIDE SEQUENCE</scope>
</reference>
<keyword evidence="1" id="KW-0963">Cytoplasm</keyword>
<dbReference type="Pfam" id="PF03193">
    <property type="entry name" value="RsgA_GTPase"/>
    <property type="match status" value="1"/>
</dbReference>
<evidence type="ECO:0000256" key="9">
    <source>
        <dbReference type="ARBA" id="ARBA00023134"/>
    </source>
</evidence>
<comment type="caution">
    <text evidence="12">The sequence shown here is derived from an EMBL/GenBank/DDBJ whole genome shotgun (WGS) entry which is preliminary data.</text>
</comment>
<evidence type="ECO:0000256" key="4">
    <source>
        <dbReference type="ARBA" id="ARBA00022730"/>
    </source>
</evidence>
<name>T1C7X4_9ZZZZ</name>
<dbReference type="Gene3D" id="3.40.50.300">
    <property type="entry name" value="P-loop containing nucleotide triphosphate hydrolases"/>
    <property type="match status" value="1"/>
</dbReference>
<keyword evidence="8" id="KW-0694">RNA-binding</keyword>
<dbReference type="GO" id="GO:0019843">
    <property type="term" value="F:rRNA binding"/>
    <property type="evidence" value="ECO:0007669"/>
    <property type="project" value="UniProtKB-KW"/>
</dbReference>
<evidence type="ECO:0000256" key="1">
    <source>
        <dbReference type="ARBA" id="ARBA00022490"/>
    </source>
</evidence>
<dbReference type="PANTHER" id="PTHR32120">
    <property type="entry name" value="SMALL RIBOSOMAL SUBUNIT BIOGENESIS GTPASE RSGA"/>
    <property type="match status" value="1"/>
</dbReference>
<dbReference type="GO" id="GO:0005525">
    <property type="term" value="F:GTP binding"/>
    <property type="evidence" value="ECO:0007669"/>
    <property type="project" value="UniProtKB-KW"/>
</dbReference>
<dbReference type="GO" id="GO:0046872">
    <property type="term" value="F:metal ion binding"/>
    <property type="evidence" value="ECO:0007669"/>
    <property type="project" value="UniProtKB-KW"/>
</dbReference>
<dbReference type="InterPro" id="IPR027417">
    <property type="entry name" value="P-loop_NTPase"/>
</dbReference>
<gene>
    <name evidence="12" type="ORF">B1B_07636</name>
</gene>
<sequence length="242" mass="25162">LASVPSPVLRVGAADAQVVAANIDVVLLAASLDRDLNPRSLERYLVMGWESGATPVVVLTKADCRSVAEIAGALELTRQVARGVDVLAVSATTGAGMEVLAERCLRPGRTAGVVGASGAGKSTLVNWMMGSSEMATGEVRADGKGRHTTSHRQLLVIPGKGILLDTPGLRSLGLWLSAEGLERTFPELADLAQDCRFSDCSHTQEPGCSVLAAVAGVVLSVERLKAWRKLGLEVLVGRSSAG</sequence>
<reference evidence="12" key="2">
    <citation type="journal article" date="2014" name="ISME J.">
        <title>Microbial stratification in low pH oxic and suboxic macroscopic growths along an acid mine drainage.</title>
        <authorList>
            <person name="Mendez-Garcia C."/>
            <person name="Mesa V."/>
            <person name="Sprenger R.R."/>
            <person name="Richter M."/>
            <person name="Diez M.S."/>
            <person name="Solano J."/>
            <person name="Bargiela R."/>
            <person name="Golyshina O.V."/>
            <person name="Manteca A."/>
            <person name="Ramos J.L."/>
            <person name="Gallego J.R."/>
            <person name="Llorente I."/>
            <person name="Martins Dos Santos V.A."/>
            <person name="Jensen O.N."/>
            <person name="Pelaez A.I."/>
            <person name="Sanchez J."/>
            <person name="Ferrer M."/>
        </authorList>
    </citation>
    <scope>NUCLEOTIDE SEQUENCE</scope>
</reference>
<evidence type="ECO:0000256" key="8">
    <source>
        <dbReference type="ARBA" id="ARBA00022884"/>
    </source>
</evidence>
<evidence type="ECO:0000259" key="11">
    <source>
        <dbReference type="PROSITE" id="PS51721"/>
    </source>
</evidence>
<dbReference type="PROSITE" id="PS50936">
    <property type="entry name" value="ENGC_GTPASE"/>
    <property type="match status" value="1"/>
</dbReference>
<keyword evidence="3" id="KW-0479">Metal-binding</keyword>
<feature type="domain" description="EngC GTPase" evidence="10">
    <location>
        <begin position="21"/>
        <end position="170"/>
    </location>
</feature>
<dbReference type="InterPro" id="IPR004881">
    <property type="entry name" value="Ribosome_biogen_GTPase_RsgA"/>
</dbReference>
<evidence type="ECO:0000256" key="5">
    <source>
        <dbReference type="ARBA" id="ARBA00022741"/>
    </source>
</evidence>
<keyword evidence="7" id="KW-0862">Zinc</keyword>
<organism evidence="12">
    <name type="scientific">mine drainage metagenome</name>
    <dbReference type="NCBI Taxonomy" id="410659"/>
    <lineage>
        <taxon>unclassified sequences</taxon>
        <taxon>metagenomes</taxon>
        <taxon>ecological metagenomes</taxon>
    </lineage>
</organism>
<feature type="non-terminal residue" evidence="12">
    <location>
        <position position="242"/>
    </location>
</feature>
<keyword evidence="2" id="KW-0690">Ribosome biogenesis</keyword>
<dbReference type="PROSITE" id="PS51721">
    <property type="entry name" value="G_CP"/>
    <property type="match status" value="1"/>
</dbReference>
<dbReference type="AlphaFoldDB" id="T1C7X4"/>
<keyword evidence="6 12" id="KW-0378">Hydrolase</keyword>
<dbReference type="EMBL" id="AUZY01004869">
    <property type="protein sequence ID" value="EQD61449.1"/>
    <property type="molecule type" value="Genomic_DNA"/>
</dbReference>
<keyword evidence="5" id="KW-0547">Nucleotide-binding</keyword>
<keyword evidence="9" id="KW-0342">GTP-binding</keyword>
<evidence type="ECO:0000256" key="3">
    <source>
        <dbReference type="ARBA" id="ARBA00022723"/>
    </source>
</evidence>
<accession>T1C7X4</accession>
<evidence type="ECO:0000259" key="10">
    <source>
        <dbReference type="PROSITE" id="PS50936"/>
    </source>
</evidence>
<feature type="domain" description="CP-type G" evidence="11">
    <location>
        <begin position="11"/>
        <end position="172"/>
    </location>
</feature>
<evidence type="ECO:0000256" key="6">
    <source>
        <dbReference type="ARBA" id="ARBA00022801"/>
    </source>
</evidence>
<dbReference type="GO" id="GO:0003924">
    <property type="term" value="F:GTPase activity"/>
    <property type="evidence" value="ECO:0007669"/>
    <property type="project" value="InterPro"/>
</dbReference>
<dbReference type="GO" id="GO:0042254">
    <property type="term" value="P:ribosome biogenesis"/>
    <property type="evidence" value="ECO:0007669"/>
    <property type="project" value="UniProtKB-KW"/>
</dbReference>
<dbReference type="NCBIfam" id="TIGR00157">
    <property type="entry name" value="ribosome small subunit-dependent GTPase A"/>
    <property type="match status" value="1"/>
</dbReference>
<evidence type="ECO:0000256" key="2">
    <source>
        <dbReference type="ARBA" id="ARBA00022517"/>
    </source>
</evidence>
<dbReference type="SUPFAM" id="SSF52540">
    <property type="entry name" value="P-loop containing nucleoside triphosphate hydrolases"/>
    <property type="match status" value="1"/>
</dbReference>
<dbReference type="CDD" id="cd01854">
    <property type="entry name" value="YjeQ_EngC"/>
    <property type="match status" value="1"/>
</dbReference>
<protein>
    <submittedName>
        <fullName evidence="12">GTPase EngC</fullName>
        <ecNumber evidence="12">3.6.1.-</ecNumber>
    </submittedName>
</protein>
<dbReference type="Gene3D" id="1.10.40.50">
    <property type="entry name" value="Probable gtpase engc, domain 3"/>
    <property type="match status" value="1"/>
</dbReference>
<proteinExistence type="predicted"/>